<evidence type="ECO:0008006" key="4">
    <source>
        <dbReference type="Google" id="ProtNLM"/>
    </source>
</evidence>
<dbReference type="InterPro" id="IPR051379">
    <property type="entry name" value="C-type_Lectin_Receptor_IMM"/>
</dbReference>
<dbReference type="AlphaFoldDB" id="A0A8C8RHZ1"/>
<dbReference type="PANTHER" id="PTHR46746:SF3">
    <property type="entry name" value="C-TYPE LECTIN DOMAIN-CONTAINING PROTEIN-RELATED"/>
    <property type="match status" value="1"/>
</dbReference>
<name>A0A8C8RHZ1_9SAUR</name>
<keyword evidence="3" id="KW-1185">Reference proteome</keyword>
<dbReference type="Proteomes" id="UP000694393">
    <property type="component" value="Unplaced"/>
</dbReference>
<dbReference type="InterPro" id="IPR016186">
    <property type="entry name" value="C-type_lectin-like/link_sf"/>
</dbReference>
<dbReference type="GO" id="GO:0030246">
    <property type="term" value="F:carbohydrate binding"/>
    <property type="evidence" value="ECO:0007669"/>
    <property type="project" value="UniProtKB-KW"/>
</dbReference>
<dbReference type="InterPro" id="IPR016187">
    <property type="entry name" value="CTDL_fold"/>
</dbReference>
<evidence type="ECO:0000256" key="1">
    <source>
        <dbReference type="ARBA" id="ARBA00022734"/>
    </source>
</evidence>
<evidence type="ECO:0000313" key="3">
    <source>
        <dbReference type="Proteomes" id="UP000694393"/>
    </source>
</evidence>
<protein>
    <recommendedName>
        <fullName evidence="4">C-type lectin domain-containing protein</fullName>
    </recommendedName>
</protein>
<organism evidence="2 3">
    <name type="scientific">Pelusios castaneus</name>
    <name type="common">West African mud turtle</name>
    <dbReference type="NCBI Taxonomy" id="367368"/>
    <lineage>
        <taxon>Eukaryota</taxon>
        <taxon>Metazoa</taxon>
        <taxon>Chordata</taxon>
        <taxon>Craniata</taxon>
        <taxon>Vertebrata</taxon>
        <taxon>Euteleostomi</taxon>
        <taxon>Archelosauria</taxon>
        <taxon>Testudinata</taxon>
        <taxon>Testudines</taxon>
        <taxon>Pleurodira</taxon>
        <taxon>Pelomedusidae</taxon>
        <taxon>Pelusios</taxon>
    </lineage>
</organism>
<dbReference type="SUPFAM" id="SSF56436">
    <property type="entry name" value="C-type lectin-like"/>
    <property type="match status" value="1"/>
</dbReference>
<reference evidence="2" key="2">
    <citation type="submission" date="2025-09" db="UniProtKB">
        <authorList>
            <consortium name="Ensembl"/>
        </authorList>
    </citation>
    <scope>IDENTIFICATION</scope>
</reference>
<reference evidence="2" key="1">
    <citation type="submission" date="2025-08" db="UniProtKB">
        <authorList>
            <consortium name="Ensembl"/>
        </authorList>
    </citation>
    <scope>IDENTIFICATION</scope>
</reference>
<accession>A0A8C8RHZ1</accession>
<evidence type="ECO:0000313" key="2">
    <source>
        <dbReference type="Ensembl" id="ENSPCEP00000005777.1"/>
    </source>
</evidence>
<proteinExistence type="predicted"/>
<dbReference type="Ensembl" id="ENSPCET00000005995.1">
    <property type="protein sequence ID" value="ENSPCEP00000005777.1"/>
    <property type="gene ID" value="ENSPCEG00000004704.1"/>
</dbReference>
<dbReference type="Gene3D" id="3.10.100.10">
    <property type="entry name" value="Mannose-Binding Protein A, subunit A"/>
    <property type="match status" value="1"/>
</dbReference>
<keyword evidence="1" id="KW-0430">Lectin</keyword>
<dbReference type="GO" id="GO:0005886">
    <property type="term" value="C:plasma membrane"/>
    <property type="evidence" value="ECO:0007669"/>
    <property type="project" value="TreeGrafter"/>
</dbReference>
<sequence>FAVHRLTWLSLWEESGPLYFRLTGVFSQPEFEFPELMTRLFPSLPPEGAGCKLCPRDWQPHGDKCYWLSKERKVWTRSRDDCSRRNSRMLVIQNREEMGSLVCSPSPVGLYATCLYLLCLISAFPQLNQIPQWAVFSPSRSLVMSTDFRTSTHRCSSLEI</sequence>
<dbReference type="PANTHER" id="PTHR46746">
    <property type="entry name" value="KILLER CELL LECTIN-LIKE RECEPTOR SUBFAMILY F MEMBER 2"/>
    <property type="match status" value="1"/>
</dbReference>